<dbReference type="Pfam" id="PF08809">
    <property type="entry name" value="DUF1799"/>
    <property type="match status" value="1"/>
</dbReference>
<dbReference type="AlphaFoldDB" id="A0A6N0JVY5"/>
<evidence type="ECO:0000313" key="3">
    <source>
        <dbReference type="Proteomes" id="UP000509782"/>
    </source>
</evidence>
<name>A0A6N0JVY5_ACHDE</name>
<dbReference type="InterPro" id="IPR014915">
    <property type="entry name" value="Phage_TLS_TfmB"/>
</dbReference>
<dbReference type="Proteomes" id="UP000509782">
    <property type="component" value="Chromosome"/>
</dbReference>
<protein>
    <submittedName>
        <fullName evidence="2">DUF1799 domain-containing protein</fullName>
    </submittedName>
</protein>
<reference evidence="2 3" key="1">
    <citation type="submission" date="2020-05" db="EMBL/GenBank/DDBJ databases">
        <title>FDA dAtabase for Regulatory Grade micrObial Sequences (FDA-ARGOS): Supporting development and validation of Infectious Disease Dx tests.</title>
        <authorList>
            <person name="Sproer C."/>
            <person name="Gronow S."/>
            <person name="Severitt S."/>
            <person name="Schroder I."/>
            <person name="Tallon L."/>
            <person name="Sadzewicz L."/>
            <person name="Zhao X."/>
            <person name="Vavikolanu K."/>
            <person name="Mehta A."/>
            <person name="Aluvathingal J."/>
            <person name="Nadendla S."/>
            <person name="Myers T."/>
            <person name="Yan Y."/>
            <person name="Sichtig H."/>
        </authorList>
    </citation>
    <scope>NUCLEOTIDE SEQUENCE [LARGE SCALE GENOMIC DNA]</scope>
    <source>
        <strain evidence="2 3">FDAARGOS_787</strain>
    </source>
</reference>
<proteinExistence type="predicted"/>
<sequence length="103" mass="11573">MKALGAALYEKAPDPRELAAFGLTPDDVAGDPVEIWPENEAAFMLFLSLRSQWRIGMGGATGLDYCALFHKMDRLDLGPDQYEELEDQVRILEFAALEEINRK</sequence>
<evidence type="ECO:0000313" key="2">
    <source>
        <dbReference type="EMBL" id="QKQ51452.1"/>
    </source>
</evidence>
<gene>
    <name evidence="1" type="ORF">FOC81_00070</name>
    <name evidence="2" type="ORF">FOC81_31865</name>
</gene>
<dbReference type="EMBL" id="CP054569">
    <property type="protein sequence ID" value="QKQ51102.1"/>
    <property type="molecule type" value="Genomic_DNA"/>
</dbReference>
<dbReference type="EMBL" id="CP054569">
    <property type="protein sequence ID" value="QKQ51452.1"/>
    <property type="molecule type" value="Genomic_DNA"/>
</dbReference>
<evidence type="ECO:0000313" key="1">
    <source>
        <dbReference type="EMBL" id="QKQ51102.1"/>
    </source>
</evidence>
<organism evidence="2 3">
    <name type="scientific">Achromobacter denitrificans</name>
    <name type="common">Alcaligenes denitrificans</name>
    <dbReference type="NCBI Taxonomy" id="32002"/>
    <lineage>
        <taxon>Bacteria</taxon>
        <taxon>Pseudomonadati</taxon>
        <taxon>Pseudomonadota</taxon>
        <taxon>Betaproteobacteria</taxon>
        <taxon>Burkholderiales</taxon>
        <taxon>Alcaligenaceae</taxon>
        <taxon>Achromobacter</taxon>
    </lineage>
</organism>
<accession>A0A6N0JVY5</accession>